<comment type="subcellular location">
    <subcellularLocation>
        <location evidence="2">Cytoplasm</location>
    </subcellularLocation>
    <subcellularLocation>
        <location evidence="1">Membrane</location>
    </subcellularLocation>
</comment>
<dbReference type="RefSeq" id="NP_510386.2">
    <property type="nucleotide sequence ID" value="NM_077985.5"/>
</dbReference>
<dbReference type="ExpressionAtlas" id="G5ED99">
    <property type="expression patterns" value="baseline and differential"/>
</dbReference>
<dbReference type="GO" id="GO:0005524">
    <property type="term" value="F:ATP binding"/>
    <property type="evidence" value="ECO:0007669"/>
    <property type="project" value="UniProtKB-KW"/>
</dbReference>
<accession>G5ED99</accession>
<dbReference type="GO" id="GO:0016887">
    <property type="term" value="F:ATP hydrolysis activity"/>
    <property type="evidence" value="ECO:0000318"/>
    <property type="project" value="GO_Central"/>
</dbReference>
<evidence type="ECO:0000313" key="21">
    <source>
        <dbReference type="WormBase" id="C11H1.4a"/>
    </source>
</evidence>
<evidence type="ECO:0007829" key="22">
    <source>
        <dbReference type="PeptideAtlas" id="G5ED99"/>
    </source>
</evidence>
<dbReference type="FunCoup" id="G5ED99">
    <property type="interactions" value="2480"/>
</dbReference>
<reference evidence="18" key="2">
    <citation type="journal article" date="2001" name="Zool. Sci.">
        <title>The cDNA sequence and expression of the AAA-family peroxin genes pex-1 and pex-6 from the nematode Caenorhabditis elegans.</title>
        <authorList>
            <person name="Ghenea S."/>
            <person name="Takeuchi M."/>
            <person name="Motoyama J."/>
            <person name="Sasamoto K."/>
            <person name="Kunau W.-H."/>
            <person name="Kamiryo T."/>
            <person name="Bun-ya M."/>
        </authorList>
    </citation>
    <scope>NUCLEOTIDE SEQUENCE</scope>
</reference>
<dbReference type="AGR" id="WB:WBGene00004191"/>
<evidence type="ECO:0000256" key="8">
    <source>
        <dbReference type="ARBA" id="ARBA00022801"/>
    </source>
</evidence>
<comment type="catalytic activity">
    <reaction evidence="14">
        <text>ATP + H2O = ADP + phosphate + H(+)</text>
        <dbReference type="Rhea" id="RHEA:13065"/>
        <dbReference type="ChEBI" id="CHEBI:15377"/>
        <dbReference type="ChEBI" id="CHEBI:15378"/>
        <dbReference type="ChEBI" id="CHEBI:30616"/>
        <dbReference type="ChEBI" id="CHEBI:43474"/>
        <dbReference type="ChEBI" id="CHEBI:456216"/>
    </reaction>
    <physiologicalReaction direction="left-to-right" evidence="14">
        <dbReference type="Rhea" id="RHEA:13066"/>
    </physiologicalReaction>
</comment>
<keyword evidence="10" id="KW-0653">Protein transport</keyword>
<protein>
    <recommendedName>
        <fullName evidence="13">Peroxisomal ATPase PEX1</fullName>
    </recommendedName>
    <alternativeName>
        <fullName evidence="12">Peroxin-1</fullName>
    </alternativeName>
</protein>
<evidence type="ECO:0000256" key="10">
    <source>
        <dbReference type="ARBA" id="ARBA00022927"/>
    </source>
</evidence>
<evidence type="ECO:0000256" key="9">
    <source>
        <dbReference type="ARBA" id="ARBA00022840"/>
    </source>
</evidence>
<dbReference type="CDD" id="cd00009">
    <property type="entry name" value="AAA"/>
    <property type="match status" value="1"/>
</dbReference>
<keyword evidence="11" id="KW-0472">Membrane</keyword>
<dbReference type="HOGENOM" id="CLU_300578_0_0_1"/>
<dbReference type="InterPro" id="IPR027417">
    <property type="entry name" value="P-loop_NTPase"/>
</dbReference>
<keyword evidence="20" id="KW-1185">Reference proteome</keyword>
<dbReference type="Pfam" id="PF00004">
    <property type="entry name" value="AAA"/>
    <property type="match status" value="2"/>
</dbReference>
<evidence type="ECO:0000256" key="15">
    <source>
        <dbReference type="ARBA" id="ARBA00061477"/>
    </source>
</evidence>
<dbReference type="FunFam" id="1.10.8.60:FF:000105">
    <property type="entry name" value="PeRoXisome assembly factor"/>
    <property type="match status" value="1"/>
</dbReference>
<dbReference type="PROSITE" id="PS00674">
    <property type="entry name" value="AAA"/>
    <property type="match status" value="1"/>
</dbReference>
<dbReference type="SMART" id="SM00382">
    <property type="entry name" value="AAA"/>
    <property type="match status" value="2"/>
</dbReference>
<evidence type="ECO:0000256" key="14">
    <source>
        <dbReference type="ARBA" id="ARBA00048778"/>
    </source>
</evidence>
<name>G5ED99_CAEEL</name>
<evidence type="ECO:0000313" key="19">
    <source>
        <dbReference type="EMBL" id="CAA94120.2"/>
    </source>
</evidence>
<reference evidence="19 20" key="1">
    <citation type="journal article" date="1998" name="Science">
        <title>Genome sequence of the nematode C. elegans: a platform for investigating biology.</title>
        <authorList>
            <consortium name="The C. elegans sequencing consortium"/>
            <person name="Sulson J.E."/>
            <person name="Waterston R."/>
        </authorList>
    </citation>
    <scope>NUCLEOTIDE SEQUENCE [LARGE SCALE GENOMIC DNA]</scope>
    <source>
        <strain evidence="19 20">Bristol N2</strain>
    </source>
</reference>
<dbReference type="InterPro" id="IPR029067">
    <property type="entry name" value="CDC48_domain_2-like_sf"/>
</dbReference>
<dbReference type="SUPFAM" id="SSF54585">
    <property type="entry name" value="Cdc48 domain 2-like"/>
    <property type="match status" value="1"/>
</dbReference>
<organism evidence="19 20">
    <name type="scientific">Caenorhabditis elegans</name>
    <dbReference type="NCBI Taxonomy" id="6239"/>
    <lineage>
        <taxon>Eukaryota</taxon>
        <taxon>Metazoa</taxon>
        <taxon>Ecdysozoa</taxon>
        <taxon>Nematoda</taxon>
        <taxon>Chromadorea</taxon>
        <taxon>Rhabditida</taxon>
        <taxon>Rhabditina</taxon>
        <taxon>Rhabditomorpha</taxon>
        <taxon>Rhabditoidea</taxon>
        <taxon>Rhabditidae</taxon>
        <taxon>Peloderinae</taxon>
        <taxon>Caenorhabditis</taxon>
    </lineage>
</organism>
<dbReference type="SMR" id="G5ED99"/>
<dbReference type="CDD" id="cd19526">
    <property type="entry name" value="RecA-like_PEX1_r2"/>
    <property type="match status" value="1"/>
</dbReference>
<evidence type="ECO:0000256" key="2">
    <source>
        <dbReference type="ARBA" id="ARBA00004496"/>
    </source>
</evidence>
<dbReference type="OMA" id="CEFTEVH"/>
<dbReference type="Gene3D" id="3.10.330.10">
    <property type="match status" value="1"/>
</dbReference>
<dbReference type="PANTHER" id="PTHR23077">
    <property type="entry name" value="AAA-FAMILY ATPASE"/>
    <property type="match status" value="1"/>
</dbReference>
<dbReference type="Pfam" id="PF17862">
    <property type="entry name" value="AAA_lid_3"/>
    <property type="match status" value="1"/>
</dbReference>
<reference evidence="19" key="4">
    <citation type="submission" date="2024-10" db="EMBL/GenBank/DDBJ databases">
        <authorList>
            <consortium name="WormBase Consortium"/>
            <person name="WormBase"/>
        </authorList>
    </citation>
    <scope>NUCLEOTIDE SEQUENCE</scope>
    <source>
        <strain evidence="19">Bristol N2</strain>
    </source>
</reference>
<dbReference type="GO" id="GO:0005778">
    <property type="term" value="C:peroxisomal membrane"/>
    <property type="evidence" value="ECO:0000318"/>
    <property type="project" value="GO_Central"/>
</dbReference>
<dbReference type="PaxDb" id="6239-C11H1.4a"/>
<dbReference type="Gene3D" id="1.10.8.60">
    <property type="match status" value="1"/>
</dbReference>
<dbReference type="InterPro" id="IPR003960">
    <property type="entry name" value="ATPase_AAA_CS"/>
</dbReference>
<dbReference type="EMBL" id="BX284606">
    <property type="protein sequence ID" value="CAA94120.2"/>
    <property type="molecule type" value="Genomic_DNA"/>
</dbReference>
<comment type="similarity">
    <text evidence="15">Belongs to the AAA ATPase family. AFG2 subfamily.</text>
</comment>
<dbReference type="Pfam" id="PF09262">
    <property type="entry name" value="PEX-1N"/>
    <property type="match status" value="1"/>
</dbReference>
<dbReference type="PeptideAtlas" id="G5ED99"/>
<evidence type="ECO:0000256" key="16">
    <source>
        <dbReference type="SAM" id="MobiDB-lite"/>
    </source>
</evidence>
<dbReference type="Gene3D" id="3.40.50.300">
    <property type="entry name" value="P-loop containing nucleotide triphosphate hydrolases"/>
    <property type="match status" value="2"/>
</dbReference>
<evidence type="ECO:0000256" key="7">
    <source>
        <dbReference type="ARBA" id="ARBA00022741"/>
    </source>
</evidence>
<keyword evidence="4" id="KW-0963">Cytoplasm</keyword>
<dbReference type="InterPro" id="IPR003593">
    <property type="entry name" value="AAA+_ATPase"/>
</dbReference>
<dbReference type="EMBL" id="AB054992">
    <property type="protein sequence ID" value="BAB62002.1"/>
    <property type="molecule type" value="mRNA"/>
</dbReference>
<evidence type="ECO:0000313" key="18">
    <source>
        <dbReference type="EMBL" id="BAB62002.1"/>
    </source>
</evidence>
<evidence type="ECO:0000256" key="4">
    <source>
        <dbReference type="ARBA" id="ARBA00022490"/>
    </source>
</evidence>
<sequence length="996" mass="112127">MNQSYPAFVSFHSLSNCFAYAKLLTAINNANDLSSANEKFGGPLLGNFRMKSCDNPNIYCDIQVFGQFPFTNVFINSVFAEVSGFHEKQEVILEKMESKTYCSHIEVAPRTEDDYSVIAQSQSSIENEFLNQIRLVSQNMIIPHFLSPGVYVQFRILNIVPASNKPVMLNNDTELHVQTVTEGSQNDEKATMAQKVSNIVQDLSMQGFLSNYVINLEKTPIIGRVLPKKTVELWVKSGLEKLDKSTIYIPGKESCLYSEHGIVEIRSQGRGENEERFQFFYLHRSPNIYLRNQSNELDASLSHMFESLQLENRCHCVEGTNTLEPYMNIKIFGVTQNRICTLRYCEIMMEKETFQWVKEFELTNVLTKSLHSELQGNPILLSVEGKELDVAVDDKAIRLKVVPSMKGLVKRVTENTCFLFDLTTELIFQQLGDLKQKHGDTENTRRRRKRTEEAEASEQIPQKPETSTMENFGFAQNKHFVQIGSHSKLLSELDKVCCGGKQHVMVLGGNGSGKTTFIKKLARRLSHNSSVTFCKMVPCALLKGRSADIIEKLLSDTLHEMEVKKPSCLFLDDFDVILPQIDQEQRHLAMEKVVSVFAQKLRTTEVSVVLVAQRLSSLNDGFVEQVMRARPIVSRKIELEQLTKEDRCEIFETFLDLPENSDIISEIVKKSDGYTFSEIEKLAVSINVECAIKGVKYITEIEVEKAFECFVAGKMGKIEDGQVLPTMEDVGGMFEQKKLLEQVIIWPRKYPQLFESVGVPVSKGILLHGPSGCGKTLLANATISNSNFSVVNVKGPELLSKYIGASEENVRLVFEKARSCAPCILFFDELDSLAPKRGHDSTGVTDRVVNQLLTELDGAEGGMKGVIILGCTSRIDLIDDALLRPGRFDHHVYCGHPEKTERLDIMKVLTNKLKPTDVDFECLAQKTDGWSGADLQLLFTNAQFYNARQIAKEEDGLEEDNVPIDQASIESVFNDSIPKPKRSQVDNRIGQKVTLA</sequence>
<dbReference type="FunFam" id="3.40.50.300:FF:000567">
    <property type="entry name" value="ATPase, AAA family protein"/>
    <property type="match status" value="1"/>
</dbReference>
<dbReference type="Bgee" id="WBGene00004191">
    <property type="expression patterns" value="Expressed in embryo and 3 other cell types or tissues"/>
</dbReference>
<evidence type="ECO:0000256" key="11">
    <source>
        <dbReference type="ARBA" id="ARBA00023136"/>
    </source>
</evidence>
<dbReference type="OrthoDB" id="2187at2759"/>
<dbReference type="CTD" id="181538"/>
<feature type="domain" description="AAA+ ATPase" evidence="17">
    <location>
        <begin position="761"/>
        <end position="898"/>
    </location>
</feature>
<evidence type="ECO:0000259" key="17">
    <source>
        <dbReference type="SMART" id="SM00382"/>
    </source>
</evidence>
<dbReference type="InterPro" id="IPR003959">
    <property type="entry name" value="ATPase_AAA_core"/>
</dbReference>
<evidence type="ECO:0000256" key="1">
    <source>
        <dbReference type="ARBA" id="ARBA00004370"/>
    </source>
</evidence>
<keyword evidence="6" id="KW-0677">Repeat</keyword>
<feature type="region of interest" description="Disordered" evidence="16">
    <location>
        <begin position="437"/>
        <end position="467"/>
    </location>
</feature>
<dbReference type="PANTHER" id="PTHR23077:SF12">
    <property type="entry name" value="PEROXISOMAL ATPASE PEX1"/>
    <property type="match status" value="1"/>
</dbReference>
<gene>
    <name evidence="19 21" type="primary">prx-1</name>
    <name evidence="18" type="synonym">pex1</name>
    <name evidence="21" type="ORF">C11H1.4</name>
    <name evidence="19" type="ORF">CELE_C11H1.4</name>
</gene>
<dbReference type="AlphaFoldDB" id="G5ED99"/>
<keyword evidence="8" id="KW-0378">Hydrolase</keyword>
<proteinExistence type="evidence at protein level"/>
<evidence type="ECO:0000256" key="12">
    <source>
        <dbReference type="ARBA" id="ARBA00032509"/>
    </source>
</evidence>
<keyword evidence="5" id="KW-0962">Peroxisome biogenesis</keyword>
<evidence type="ECO:0000256" key="6">
    <source>
        <dbReference type="ARBA" id="ARBA00022737"/>
    </source>
</evidence>
<reference evidence="19" key="3">
    <citation type="submission" date="2003-03" db="EMBL/GenBank/DDBJ databases">
        <authorList>
            <person name="Sulson J.E."/>
            <person name="Waterston R."/>
        </authorList>
    </citation>
    <scope>NUCLEOTIDE SEQUENCE</scope>
    <source>
        <strain evidence="19">Bristol N2</strain>
    </source>
</reference>
<evidence type="ECO:0000256" key="3">
    <source>
        <dbReference type="ARBA" id="ARBA00022448"/>
    </source>
</evidence>
<dbReference type="eggNOG" id="KOG0735">
    <property type="taxonomic scope" value="Eukaryota"/>
</dbReference>
<dbReference type="PIR" id="T19208">
    <property type="entry name" value="T19208"/>
</dbReference>
<keyword evidence="9" id="KW-0067">ATP-binding</keyword>
<feature type="domain" description="AAA+ ATPase" evidence="17">
    <location>
        <begin position="500"/>
        <end position="643"/>
    </location>
</feature>
<dbReference type="Proteomes" id="UP000001940">
    <property type="component" value="Chromosome X"/>
</dbReference>
<dbReference type="InterPro" id="IPR041569">
    <property type="entry name" value="AAA_lid_3"/>
</dbReference>
<dbReference type="GeneID" id="181538"/>
<evidence type="ECO:0000313" key="20">
    <source>
        <dbReference type="Proteomes" id="UP000001940"/>
    </source>
</evidence>
<evidence type="ECO:0000256" key="13">
    <source>
        <dbReference type="ARBA" id="ARBA00034532"/>
    </source>
</evidence>
<dbReference type="GO" id="GO:0043335">
    <property type="term" value="P:protein unfolding"/>
    <property type="evidence" value="ECO:0000318"/>
    <property type="project" value="GO_Central"/>
</dbReference>
<dbReference type="PIR" id="T19207">
    <property type="entry name" value="T19207"/>
</dbReference>
<dbReference type="InterPro" id="IPR015342">
    <property type="entry name" value="PEX1-N_C-lobe"/>
</dbReference>
<dbReference type="STRING" id="6239.C11H1.4a.2"/>
<feature type="region of interest" description="Disordered" evidence="16">
    <location>
        <begin position="976"/>
        <end position="996"/>
    </location>
</feature>
<dbReference type="GO" id="GO:0016558">
    <property type="term" value="P:protein import into peroxisome matrix"/>
    <property type="evidence" value="ECO:0000318"/>
    <property type="project" value="GO_Central"/>
</dbReference>
<keyword evidence="22" id="KW-1267">Proteomics identification</keyword>
<dbReference type="SUPFAM" id="SSF52540">
    <property type="entry name" value="P-loop containing nucleoside triphosphate hydrolases"/>
    <property type="match status" value="2"/>
</dbReference>
<evidence type="ECO:0000256" key="5">
    <source>
        <dbReference type="ARBA" id="ARBA00022593"/>
    </source>
</evidence>
<keyword evidence="7" id="KW-0547">Nucleotide-binding</keyword>
<keyword evidence="3" id="KW-0813">Transport</keyword>
<dbReference type="InterPro" id="IPR050168">
    <property type="entry name" value="AAA_ATPase_domain"/>
</dbReference>
<dbReference type="GO" id="GO:0005829">
    <property type="term" value="C:cytosol"/>
    <property type="evidence" value="ECO:0000318"/>
    <property type="project" value="GO_Central"/>
</dbReference>
<dbReference type="WormBase" id="C11H1.4a">
    <property type="protein sequence ID" value="CE30339"/>
    <property type="gene ID" value="WBGene00004191"/>
    <property type="gene designation" value="prx-1"/>
</dbReference>